<keyword evidence="2" id="KW-0067">ATP-binding</keyword>
<keyword evidence="1" id="KW-0547">Nucleotide-binding</keyword>
<dbReference type="CDD" id="cd00009">
    <property type="entry name" value="AAA"/>
    <property type="match status" value="1"/>
</dbReference>
<dbReference type="Gene3D" id="3.40.50.300">
    <property type="entry name" value="P-loop containing nucleotide triphosphate hydrolases"/>
    <property type="match status" value="1"/>
</dbReference>
<proteinExistence type="predicted"/>
<dbReference type="STRING" id="768706.Desor_1220"/>
<dbReference type="PATRIC" id="fig|768706.3.peg.1202"/>
<dbReference type="Proteomes" id="UP000006346">
    <property type="component" value="Chromosome"/>
</dbReference>
<dbReference type="SUPFAM" id="SSF52540">
    <property type="entry name" value="P-loop containing nucleoside triphosphate hydrolases"/>
    <property type="match status" value="1"/>
</dbReference>
<dbReference type="InterPro" id="IPR002078">
    <property type="entry name" value="Sigma_54_int"/>
</dbReference>
<dbReference type="AlphaFoldDB" id="G7WCY1"/>
<evidence type="ECO:0000256" key="1">
    <source>
        <dbReference type="ARBA" id="ARBA00022741"/>
    </source>
</evidence>
<dbReference type="GO" id="GO:0006355">
    <property type="term" value="P:regulation of DNA-templated transcription"/>
    <property type="evidence" value="ECO:0007669"/>
    <property type="project" value="InterPro"/>
</dbReference>
<reference evidence="4 5" key="2">
    <citation type="journal article" date="2012" name="J. Bacteriol.">
        <title>Complete genome sequences of Desulfosporosinus orientis DSM765T, Desulfosporosinus youngiae DSM17734T, Desulfosporosinus meridiei DSM13257T, and Desulfosporosinus acidiphilus DSM22704T.</title>
        <authorList>
            <person name="Pester M."/>
            <person name="Brambilla E."/>
            <person name="Alazard D."/>
            <person name="Rattei T."/>
            <person name="Weinmaier T."/>
            <person name="Han J."/>
            <person name="Lucas S."/>
            <person name="Lapidus A."/>
            <person name="Cheng J.F."/>
            <person name="Goodwin L."/>
            <person name="Pitluck S."/>
            <person name="Peters L."/>
            <person name="Ovchinnikova G."/>
            <person name="Teshima H."/>
            <person name="Detter J.C."/>
            <person name="Han C.S."/>
            <person name="Tapia R."/>
            <person name="Land M.L."/>
            <person name="Hauser L."/>
            <person name="Kyrpides N.C."/>
            <person name="Ivanova N.N."/>
            <person name="Pagani I."/>
            <person name="Huntmann M."/>
            <person name="Wei C.L."/>
            <person name="Davenport K.W."/>
            <person name="Daligault H."/>
            <person name="Chain P.S."/>
            <person name="Chen A."/>
            <person name="Mavromatis K."/>
            <person name="Markowitz V."/>
            <person name="Szeto E."/>
            <person name="Mikhailova N."/>
            <person name="Pati A."/>
            <person name="Wagner M."/>
            <person name="Woyke T."/>
            <person name="Ollivier B."/>
            <person name="Klenk H.P."/>
            <person name="Spring S."/>
            <person name="Loy A."/>
        </authorList>
    </citation>
    <scope>NUCLEOTIDE SEQUENCE [LARGE SCALE GENOMIC DNA]</scope>
    <source>
        <strain evidence="5">ATCC 19365 / DSM 765 / NCIMB 8382 / VKM B-1628</strain>
    </source>
</reference>
<dbReference type="OrthoDB" id="9803970at2"/>
<accession>G7WCY1</accession>
<dbReference type="EMBL" id="CP003108">
    <property type="protein sequence ID" value="AET66887.1"/>
    <property type="molecule type" value="Genomic_DNA"/>
</dbReference>
<reference evidence="5" key="1">
    <citation type="submission" date="2011-11" db="EMBL/GenBank/DDBJ databases">
        <title>Complete sequence of Desulfosporosinus orientis DSM 765.</title>
        <authorList>
            <person name="Lucas S."/>
            <person name="Han J."/>
            <person name="Lapidus A."/>
            <person name="Cheng J.-F."/>
            <person name="Goodwin L."/>
            <person name="Pitluck S."/>
            <person name="Peters L."/>
            <person name="Ovchinnikova G."/>
            <person name="Teshima H."/>
            <person name="Detter J.C."/>
            <person name="Han C."/>
            <person name="Tapia R."/>
            <person name="Land M."/>
            <person name="Hauser L."/>
            <person name="Kyrpides N."/>
            <person name="Ivanova N."/>
            <person name="Pagani I."/>
            <person name="Pester M."/>
            <person name="Spring S."/>
            <person name="Ollivier B."/>
            <person name="Rattei T."/>
            <person name="Klenk H.-P."/>
            <person name="Wagner M."/>
            <person name="Loy A."/>
            <person name="Woyke T."/>
        </authorList>
    </citation>
    <scope>NUCLEOTIDE SEQUENCE [LARGE SCALE GENOMIC DNA]</scope>
    <source>
        <strain evidence="5">ATCC 19365 / DSM 765 / NCIMB 8382 / VKM B-1628</strain>
    </source>
</reference>
<organism evidence="4 5">
    <name type="scientific">Desulfosporosinus orientis (strain ATCC 19365 / DSM 765 / NCIMB 8382 / VKM B-1628 / Singapore I)</name>
    <name type="common">Desulfotomaculum orientis</name>
    <dbReference type="NCBI Taxonomy" id="768706"/>
    <lineage>
        <taxon>Bacteria</taxon>
        <taxon>Bacillati</taxon>
        <taxon>Bacillota</taxon>
        <taxon>Clostridia</taxon>
        <taxon>Eubacteriales</taxon>
        <taxon>Desulfitobacteriaceae</taxon>
        <taxon>Desulfosporosinus</taxon>
    </lineage>
</organism>
<feature type="domain" description="Sigma-54 factor interaction" evidence="3">
    <location>
        <begin position="1"/>
        <end position="178"/>
    </location>
</feature>
<dbReference type="eggNOG" id="COG3829">
    <property type="taxonomic scope" value="Bacteria"/>
</dbReference>
<evidence type="ECO:0000313" key="5">
    <source>
        <dbReference type="Proteomes" id="UP000006346"/>
    </source>
</evidence>
<evidence type="ECO:0000256" key="2">
    <source>
        <dbReference type="ARBA" id="ARBA00022840"/>
    </source>
</evidence>
<dbReference type="PROSITE" id="PS50045">
    <property type="entry name" value="SIGMA54_INTERACT_4"/>
    <property type="match status" value="1"/>
</dbReference>
<dbReference type="Pfam" id="PF00158">
    <property type="entry name" value="Sigma54_activat"/>
    <property type="match status" value="1"/>
</dbReference>
<dbReference type="RefSeq" id="WP_014183708.1">
    <property type="nucleotide sequence ID" value="NC_016584.1"/>
</dbReference>
<evidence type="ECO:0000313" key="4">
    <source>
        <dbReference type="EMBL" id="AET66887.1"/>
    </source>
</evidence>
<name>G7WCY1_DESOD</name>
<dbReference type="PANTHER" id="PTHR32071">
    <property type="entry name" value="TRANSCRIPTIONAL REGULATORY PROTEIN"/>
    <property type="match status" value="1"/>
</dbReference>
<sequence length="178" mass="20119">MCDNVMNLALRQSRFDLPVVLIGKQGTGKEGIAKTIHFNSKRSKGPFYKLNCGSIVPQDLEMELFGQNHLESVRLNRKLGILEAANQGSVYLEDINKMPLYLQARLMSVIQDQVLQGGGEPDTIPINARIMAGTNRPLEEFVEKGLFRLDLFYALNVLPIIVPERRVDKKDLRYIMMG</sequence>
<dbReference type="HOGENOM" id="CLU_000445_80_0_9"/>
<dbReference type="KEGG" id="dor:Desor_1220"/>
<evidence type="ECO:0000259" key="3">
    <source>
        <dbReference type="PROSITE" id="PS50045"/>
    </source>
</evidence>
<dbReference type="GO" id="GO:0005524">
    <property type="term" value="F:ATP binding"/>
    <property type="evidence" value="ECO:0007669"/>
    <property type="project" value="UniProtKB-KW"/>
</dbReference>
<dbReference type="InterPro" id="IPR027417">
    <property type="entry name" value="P-loop_NTPase"/>
</dbReference>
<protein>
    <submittedName>
        <fullName evidence="4">Sigma-54 interacting regulator</fullName>
    </submittedName>
</protein>
<keyword evidence="5" id="KW-1185">Reference proteome</keyword>
<gene>
    <name evidence="4" type="ordered locus">Desor_1220</name>
</gene>